<dbReference type="PANTHER" id="PTHR46188:SF1">
    <property type="entry name" value="BOLA-LIKE PROTEIN 3"/>
    <property type="match status" value="1"/>
</dbReference>
<evidence type="ECO:0000256" key="1">
    <source>
        <dbReference type="ARBA" id="ARBA00005578"/>
    </source>
</evidence>
<dbReference type="EMBL" id="MU157825">
    <property type="protein sequence ID" value="KAF9534964.1"/>
    <property type="molecule type" value="Genomic_DNA"/>
</dbReference>
<dbReference type="Proteomes" id="UP000807306">
    <property type="component" value="Unassembled WGS sequence"/>
</dbReference>
<keyword evidence="4" id="KW-1185">Reference proteome</keyword>
<comment type="caution">
    <text evidence="3">The sequence shown here is derived from an EMBL/GenBank/DDBJ whole genome shotgun (WGS) entry which is preliminary data.</text>
</comment>
<proteinExistence type="inferred from homology"/>
<dbReference type="InterPro" id="IPR036065">
    <property type="entry name" value="BolA-like_sf"/>
</dbReference>
<name>A0A9P6JWF4_9AGAR</name>
<dbReference type="Pfam" id="PF01722">
    <property type="entry name" value="BolA"/>
    <property type="match status" value="1"/>
</dbReference>
<protein>
    <submittedName>
        <fullName evidence="3">Bola protein</fullName>
    </submittedName>
</protein>
<dbReference type="AlphaFoldDB" id="A0A9P6JWF4"/>
<dbReference type="Gene3D" id="3.10.20.90">
    <property type="entry name" value="Phosphatidylinositol 3-kinase Catalytic Subunit, Chain A, domain 1"/>
    <property type="match status" value="1"/>
</dbReference>
<evidence type="ECO:0000313" key="3">
    <source>
        <dbReference type="EMBL" id="KAF9534964.1"/>
    </source>
</evidence>
<comment type="similarity">
    <text evidence="1 2">Belongs to the BolA/IbaG family.</text>
</comment>
<dbReference type="PANTHER" id="PTHR46188">
    <property type="entry name" value="BOLA-LIKE PROTEIN 3"/>
    <property type="match status" value="1"/>
</dbReference>
<gene>
    <name evidence="3" type="ORF">CPB83DRAFT_780945</name>
</gene>
<evidence type="ECO:0000313" key="4">
    <source>
        <dbReference type="Proteomes" id="UP000807306"/>
    </source>
</evidence>
<dbReference type="OrthoDB" id="203381at2759"/>
<dbReference type="SUPFAM" id="SSF82657">
    <property type="entry name" value="BolA-like"/>
    <property type="match status" value="1"/>
</dbReference>
<dbReference type="InterPro" id="IPR052275">
    <property type="entry name" value="Mt_Fe-S_assembly_factor"/>
</dbReference>
<reference evidence="3" key="1">
    <citation type="submission" date="2020-11" db="EMBL/GenBank/DDBJ databases">
        <authorList>
            <consortium name="DOE Joint Genome Institute"/>
            <person name="Ahrendt S."/>
            <person name="Riley R."/>
            <person name="Andreopoulos W."/>
            <person name="Labutti K."/>
            <person name="Pangilinan J."/>
            <person name="Ruiz-Duenas F.J."/>
            <person name="Barrasa J.M."/>
            <person name="Sanchez-Garcia M."/>
            <person name="Camarero S."/>
            <person name="Miyauchi S."/>
            <person name="Serrano A."/>
            <person name="Linde D."/>
            <person name="Babiker R."/>
            <person name="Drula E."/>
            <person name="Ayuso-Fernandez I."/>
            <person name="Pacheco R."/>
            <person name="Padilla G."/>
            <person name="Ferreira P."/>
            <person name="Barriuso J."/>
            <person name="Kellner H."/>
            <person name="Castanera R."/>
            <person name="Alfaro M."/>
            <person name="Ramirez L."/>
            <person name="Pisabarro A.G."/>
            <person name="Kuo A."/>
            <person name="Tritt A."/>
            <person name="Lipzen A."/>
            <person name="He G."/>
            <person name="Yan M."/>
            <person name="Ng V."/>
            <person name="Cullen D."/>
            <person name="Martin F."/>
            <person name="Rosso M.-N."/>
            <person name="Henrissat B."/>
            <person name="Hibbett D."/>
            <person name="Martinez A.T."/>
            <person name="Grigoriev I.V."/>
        </authorList>
    </citation>
    <scope>NUCLEOTIDE SEQUENCE</scope>
    <source>
        <strain evidence="3">CBS 506.95</strain>
    </source>
</reference>
<sequence>MLSLSRRVFPALHTTRSFSYTALIRNATAGSTTPNDPELTTREQTIWTKLTNKFEPSQLQIQDVSGGCGTFYAIVIASDKFTGLPMVKQHKLVTETLKEEIAGIHGLQIQTIAK</sequence>
<dbReference type="GO" id="GO:0005759">
    <property type="term" value="C:mitochondrial matrix"/>
    <property type="evidence" value="ECO:0007669"/>
    <property type="project" value="TreeGrafter"/>
</dbReference>
<dbReference type="InterPro" id="IPR002634">
    <property type="entry name" value="BolA"/>
</dbReference>
<evidence type="ECO:0000256" key="2">
    <source>
        <dbReference type="RuleBase" id="RU003860"/>
    </source>
</evidence>
<organism evidence="3 4">
    <name type="scientific">Crepidotus variabilis</name>
    <dbReference type="NCBI Taxonomy" id="179855"/>
    <lineage>
        <taxon>Eukaryota</taxon>
        <taxon>Fungi</taxon>
        <taxon>Dikarya</taxon>
        <taxon>Basidiomycota</taxon>
        <taxon>Agaricomycotina</taxon>
        <taxon>Agaricomycetes</taxon>
        <taxon>Agaricomycetidae</taxon>
        <taxon>Agaricales</taxon>
        <taxon>Agaricineae</taxon>
        <taxon>Crepidotaceae</taxon>
        <taxon>Crepidotus</taxon>
    </lineage>
</organism>
<accession>A0A9P6JWF4</accession>